<feature type="region of interest" description="Disordered" evidence="1">
    <location>
        <begin position="1"/>
        <end position="36"/>
    </location>
</feature>
<feature type="transmembrane region" description="Helical" evidence="2">
    <location>
        <begin position="80"/>
        <end position="101"/>
    </location>
</feature>
<comment type="caution">
    <text evidence="4">The sequence shown here is derived from an EMBL/GenBank/DDBJ whole genome shotgun (WGS) entry which is preliminary data.</text>
</comment>
<feature type="transmembrane region" description="Helical" evidence="2">
    <location>
        <begin position="121"/>
        <end position="146"/>
    </location>
</feature>
<dbReference type="Proteomes" id="UP000253495">
    <property type="component" value="Unassembled WGS sequence"/>
</dbReference>
<feature type="transmembrane region" description="Helical" evidence="2">
    <location>
        <begin position="213"/>
        <end position="233"/>
    </location>
</feature>
<evidence type="ECO:0000313" key="4">
    <source>
        <dbReference type="EMBL" id="RCW47291.1"/>
    </source>
</evidence>
<name>A0A368VZA4_9ACTN</name>
<proteinExistence type="predicted"/>
<sequence>MRRQSPGSGVPVEWVATPPGGQRPPRRRSALRRYTGPPSYPSVPRWGFPQVAWRWPLALPNRTRVDPAERVQSLSATATSVLWTTAGLAGVATAAELWRYALLLRSRNEALSRSLLAFSDALVITAGMLTWVVGMLSGVAVVLWALRARACAAARAGVRPARSDAEFVAGVLVPGLNLFVPGSALAELEHTALVPEHVRDPGTRPKPSWLVRLWWSAWAASVVLGWVTFLWGFTEGVQALANGVVLHAWTNAAVVVLAVVTIRVVKYLTRLLVPVDTTAIPRLRVLGVRGAPTPPRPERSAVAPR</sequence>
<feature type="domain" description="DUF4328" evidence="3">
    <location>
        <begin position="107"/>
        <end position="270"/>
    </location>
</feature>
<evidence type="ECO:0000256" key="1">
    <source>
        <dbReference type="SAM" id="MobiDB-lite"/>
    </source>
</evidence>
<dbReference type="InterPro" id="IPR025565">
    <property type="entry name" value="DUF4328"/>
</dbReference>
<protein>
    <submittedName>
        <fullName evidence="4">Uncharacterized protein DUF4328</fullName>
    </submittedName>
</protein>
<accession>A0A368VZA4</accession>
<organism evidence="4 5">
    <name type="scientific">Halopolyspora algeriensis</name>
    <dbReference type="NCBI Taxonomy" id="1500506"/>
    <lineage>
        <taxon>Bacteria</taxon>
        <taxon>Bacillati</taxon>
        <taxon>Actinomycetota</taxon>
        <taxon>Actinomycetes</taxon>
        <taxon>Actinomycetes incertae sedis</taxon>
        <taxon>Halopolyspora</taxon>
    </lineage>
</organism>
<dbReference type="Pfam" id="PF14219">
    <property type="entry name" value="DUF4328"/>
    <property type="match status" value="1"/>
</dbReference>
<feature type="transmembrane region" description="Helical" evidence="2">
    <location>
        <begin position="239"/>
        <end position="262"/>
    </location>
</feature>
<keyword evidence="5" id="KW-1185">Reference proteome</keyword>
<keyword evidence="2" id="KW-1133">Transmembrane helix</keyword>
<gene>
    <name evidence="4" type="ORF">DFQ14_101641</name>
</gene>
<evidence type="ECO:0000256" key="2">
    <source>
        <dbReference type="SAM" id="Phobius"/>
    </source>
</evidence>
<dbReference type="EMBL" id="QPJC01000001">
    <property type="protein sequence ID" value="RCW47291.1"/>
    <property type="molecule type" value="Genomic_DNA"/>
</dbReference>
<keyword evidence="2" id="KW-0472">Membrane</keyword>
<dbReference type="AlphaFoldDB" id="A0A368VZA4"/>
<reference evidence="4 5" key="1">
    <citation type="submission" date="2018-07" db="EMBL/GenBank/DDBJ databases">
        <title>Genomic Encyclopedia of Type Strains, Phase III (KMG-III): the genomes of soil and plant-associated and newly described type strains.</title>
        <authorList>
            <person name="Whitman W."/>
        </authorList>
    </citation>
    <scope>NUCLEOTIDE SEQUENCE [LARGE SCALE GENOMIC DNA]</scope>
    <source>
        <strain evidence="4 5">CECT 8575</strain>
    </source>
</reference>
<evidence type="ECO:0000313" key="5">
    <source>
        <dbReference type="Proteomes" id="UP000253495"/>
    </source>
</evidence>
<evidence type="ECO:0000259" key="3">
    <source>
        <dbReference type="Pfam" id="PF14219"/>
    </source>
</evidence>
<keyword evidence="2" id="KW-0812">Transmembrane</keyword>